<dbReference type="AlphaFoldDB" id="A0A1G2BEU7"/>
<evidence type="ECO:0000313" key="2">
    <source>
        <dbReference type="EMBL" id="OGY87206.1"/>
    </source>
</evidence>
<evidence type="ECO:0000313" key="3">
    <source>
        <dbReference type="Proteomes" id="UP000176420"/>
    </source>
</evidence>
<name>A0A1G2BEU7_9BACT</name>
<protein>
    <recommendedName>
        <fullName evidence="1">Probable zinc-binding domain-containing protein</fullName>
    </recommendedName>
</protein>
<feature type="domain" description="Probable zinc-binding" evidence="1">
    <location>
        <begin position="3"/>
        <end position="42"/>
    </location>
</feature>
<accession>A0A1G2BEU7</accession>
<sequence length="550" mass="65472">MTTCKQCQQEFTISKKDQDFFAKMAVPYPKLCPSCRQQRRQAWRNERCLYSRKCDLCKKPIISIYSPDKPFTVYCSDCWWSDQWDSQTYAQEIDWSRPFFKQFQELQNKVPRLTLYGNKNENSDYTNHSEQIKNCYLCVDVAFAENILYGQWVVRGQDCVDVYVSTSSELCYFCQYITNCYNCIYTYSAETCSNLMFCYDCKDTNDCFLSSNLRHAQYVFMNEQLSPEEYKKRMSRWDMGSFNNWQKAVAAYKKMVVEQTFHKYGLIYYSENSTGNVLHHANNCQQCFHVMDSEDNTYTYECLEIKDSMDAYESGFSCERQYETHGCNRSSYTKFCSVCYDNHFIEYCEWCHDSNDLFGCIGLRKQKYCILNKQYSEEKYKELKEKLITHMKEIGEYGEFFPSNLSPFGYNETVAPYYLPLTKDEAVAVGFRWHDGRTGSIGKTTKTWEQIPDNIQEVNAEIIKEALECTKCQKNYKVTKKEFEFYQRQKLPIPRLCPDCRYMARMSLRNPRKLWHRKCMNDGCKNEFETTYAPDRPETIYCEECYQKEI</sequence>
<reference evidence="2 3" key="1">
    <citation type="journal article" date="2016" name="Nat. Commun.">
        <title>Thousands of microbial genomes shed light on interconnected biogeochemical processes in an aquifer system.</title>
        <authorList>
            <person name="Anantharaman K."/>
            <person name="Brown C.T."/>
            <person name="Hug L.A."/>
            <person name="Sharon I."/>
            <person name="Castelle C.J."/>
            <person name="Probst A.J."/>
            <person name="Thomas B.C."/>
            <person name="Singh A."/>
            <person name="Wilkins M.J."/>
            <person name="Karaoz U."/>
            <person name="Brodie E.L."/>
            <person name="Williams K.H."/>
            <person name="Hubbard S.S."/>
            <person name="Banfield J.F."/>
        </authorList>
    </citation>
    <scope>NUCLEOTIDE SEQUENCE [LARGE SCALE GENOMIC DNA]</scope>
</reference>
<organism evidence="2 3">
    <name type="scientific">Candidatus Kerfeldbacteria bacterium RIFOXYB2_FULL_38_14</name>
    <dbReference type="NCBI Taxonomy" id="1798547"/>
    <lineage>
        <taxon>Bacteria</taxon>
        <taxon>Candidatus Kerfeldiibacteriota</taxon>
    </lineage>
</organism>
<dbReference type="EMBL" id="MHKI01000010">
    <property type="protein sequence ID" value="OGY87206.1"/>
    <property type="molecule type" value="Genomic_DNA"/>
</dbReference>
<evidence type="ECO:0000259" key="1">
    <source>
        <dbReference type="Pfam" id="PF13451"/>
    </source>
</evidence>
<dbReference type="Proteomes" id="UP000176420">
    <property type="component" value="Unassembled WGS sequence"/>
</dbReference>
<dbReference type="Pfam" id="PF13451">
    <property type="entry name" value="zf_Tbcl"/>
    <property type="match status" value="1"/>
</dbReference>
<gene>
    <name evidence="2" type="ORF">A2319_01000</name>
</gene>
<comment type="caution">
    <text evidence="2">The sequence shown here is derived from an EMBL/GenBank/DDBJ whole genome shotgun (WGS) entry which is preliminary data.</text>
</comment>
<dbReference type="InterPro" id="IPR025306">
    <property type="entry name" value="Zn-bnd_dom_prob"/>
</dbReference>
<proteinExistence type="predicted"/>